<proteinExistence type="predicted"/>
<evidence type="ECO:0000313" key="1">
    <source>
        <dbReference type="Proteomes" id="UP000887574"/>
    </source>
</evidence>
<reference evidence="2" key="1">
    <citation type="submission" date="2022-11" db="UniProtKB">
        <authorList>
            <consortium name="WormBaseParasite"/>
        </authorList>
    </citation>
    <scope>IDENTIFICATION</scope>
</reference>
<sequence length="94" mass="10168">MDLIANYESGTESDQDEVKTPSKLKAYTTKSKIKIIKHAKDSSSNAASKRFGVDRSSVIGDSSPAGKFKKRLRGGGRPLTYKDLDGQIARGYSG</sequence>
<keyword evidence="1" id="KW-1185">Reference proteome</keyword>
<dbReference type="Proteomes" id="UP000887574">
    <property type="component" value="Unplaced"/>
</dbReference>
<protein>
    <submittedName>
        <fullName evidence="2">Uncharacterized protein</fullName>
    </submittedName>
</protein>
<dbReference type="AlphaFoldDB" id="A0A915EPB7"/>
<evidence type="ECO:0000313" key="2">
    <source>
        <dbReference type="WBParaSite" id="jg7971"/>
    </source>
</evidence>
<accession>A0A915EPB7</accession>
<name>A0A915EPB7_9BILA</name>
<organism evidence="1 2">
    <name type="scientific">Ditylenchus dipsaci</name>
    <dbReference type="NCBI Taxonomy" id="166011"/>
    <lineage>
        <taxon>Eukaryota</taxon>
        <taxon>Metazoa</taxon>
        <taxon>Ecdysozoa</taxon>
        <taxon>Nematoda</taxon>
        <taxon>Chromadorea</taxon>
        <taxon>Rhabditida</taxon>
        <taxon>Tylenchina</taxon>
        <taxon>Tylenchomorpha</taxon>
        <taxon>Sphaerularioidea</taxon>
        <taxon>Anguinidae</taxon>
        <taxon>Anguininae</taxon>
        <taxon>Ditylenchus</taxon>
    </lineage>
</organism>
<dbReference type="WBParaSite" id="jg7971">
    <property type="protein sequence ID" value="jg7971"/>
    <property type="gene ID" value="jg7971"/>
</dbReference>